<evidence type="ECO:0000256" key="3">
    <source>
        <dbReference type="ARBA" id="ARBA00023163"/>
    </source>
</evidence>
<evidence type="ECO:0000256" key="4">
    <source>
        <dbReference type="SAM" id="MobiDB-lite"/>
    </source>
</evidence>
<evidence type="ECO:0000259" key="5">
    <source>
        <dbReference type="SMART" id="SM00418"/>
    </source>
</evidence>
<keyword evidence="3" id="KW-0804">Transcription</keyword>
<evidence type="ECO:0000256" key="1">
    <source>
        <dbReference type="ARBA" id="ARBA00023015"/>
    </source>
</evidence>
<protein>
    <submittedName>
        <fullName evidence="6">Helix-turn-helix domain-containing protein</fullName>
    </submittedName>
</protein>
<accession>A0ABP7FN19</accession>
<dbReference type="EMBL" id="BAABAE010000003">
    <property type="protein sequence ID" value="GAA3741642.1"/>
    <property type="molecule type" value="Genomic_DNA"/>
</dbReference>
<name>A0ABP7FN19_9MICO</name>
<gene>
    <name evidence="6" type="ORF">GCM10022239_16610</name>
</gene>
<feature type="compositionally biased region" description="Basic and acidic residues" evidence="4">
    <location>
        <begin position="206"/>
        <end position="218"/>
    </location>
</feature>
<organism evidence="6 7">
    <name type="scientific">Leifsonella bigeumensis</name>
    <dbReference type="NCBI Taxonomy" id="433643"/>
    <lineage>
        <taxon>Bacteria</taxon>
        <taxon>Bacillati</taxon>
        <taxon>Actinomycetota</taxon>
        <taxon>Actinomycetes</taxon>
        <taxon>Micrococcales</taxon>
        <taxon>Microbacteriaceae</taxon>
        <taxon>Leifsonella</taxon>
    </lineage>
</organism>
<dbReference type="RefSeq" id="WP_344755617.1">
    <property type="nucleotide sequence ID" value="NZ_BAABAE010000003.1"/>
</dbReference>
<keyword evidence="2" id="KW-0238">DNA-binding</keyword>
<sequence>MSKNDDPGTTPERTMDLESLKALAHPLRVRIFDVLSTYGTFTASGLAERLGESSGATSYHLRQLEKHGFVREVAGKGVGRERWWERTPGGVSIGNEETRQTSAGREATQLVMREWSSSREKNLAEFLERGIDELPKRWADASMVSVTNVFVTSADLAEFTEKYMELATEFAEKHRDQTAAGTRPVQLQFHGFPVIDGVEIPETTLQKENKNHDHDRPHRPTRGPGNVGGRP</sequence>
<dbReference type="SMART" id="SM00418">
    <property type="entry name" value="HTH_ARSR"/>
    <property type="match status" value="1"/>
</dbReference>
<dbReference type="InterPro" id="IPR036390">
    <property type="entry name" value="WH_DNA-bd_sf"/>
</dbReference>
<dbReference type="PANTHER" id="PTHR33154:SF15">
    <property type="entry name" value="REGULATORY PROTEIN ARSR"/>
    <property type="match status" value="1"/>
</dbReference>
<evidence type="ECO:0000313" key="7">
    <source>
        <dbReference type="Proteomes" id="UP001501004"/>
    </source>
</evidence>
<dbReference type="InterPro" id="IPR051081">
    <property type="entry name" value="HTH_MetalResp_TranReg"/>
</dbReference>
<feature type="domain" description="HTH arsR-type" evidence="5">
    <location>
        <begin position="18"/>
        <end position="97"/>
    </location>
</feature>
<keyword evidence="7" id="KW-1185">Reference proteome</keyword>
<keyword evidence="1" id="KW-0805">Transcription regulation</keyword>
<proteinExistence type="predicted"/>
<dbReference type="Gene3D" id="1.10.10.10">
    <property type="entry name" value="Winged helix-like DNA-binding domain superfamily/Winged helix DNA-binding domain"/>
    <property type="match status" value="1"/>
</dbReference>
<comment type="caution">
    <text evidence="6">The sequence shown here is derived from an EMBL/GenBank/DDBJ whole genome shotgun (WGS) entry which is preliminary data.</text>
</comment>
<dbReference type="Pfam" id="PF12840">
    <property type="entry name" value="HTH_20"/>
    <property type="match status" value="1"/>
</dbReference>
<dbReference type="SUPFAM" id="SSF46785">
    <property type="entry name" value="Winged helix' DNA-binding domain"/>
    <property type="match status" value="1"/>
</dbReference>
<dbReference type="InterPro" id="IPR001845">
    <property type="entry name" value="HTH_ArsR_DNA-bd_dom"/>
</dbReference>
<dbReference type="InterPro" id="IPR011991">
    <property type="entry name" value="ArsR-like_HTH"/>
</dbReference>
<dbReference type="CDD" id="cd00090">
    <property type="entry name" value="HTH_ARSR"/>
    <property type="match status" value="1"/>
</dbReference>
<feature type="region of interest" description="Disordered" evidence="4">
    <location>
        <begin position="206"/>
        <end position="231"/>
    </location>
</feature>
<dbReference type="PANTHER" id="PTHR33154">
    <property type="entry name" value="TRANSCRIPTIONAL REGULATOR, ARSR FAMILY"/>
    <property type="match status" value="1"/>
</dbReference>
<dbReference type="Proteomes" id="UP001501004">
    <property type="component" value="Unassembled WGS sequence"/>
</dbReference>
<evidence type="ECO:0000313" key="6">
    <source>
        <dbReference type="EMBL" id="GAA3741642.1"/>
    </source>
</evidence>
<evidence type="ECO:0000256" key="2">
    <source>
        <dbReference type="ARBA" id="ARBA00023125"/>
    </source>
</evidence>
<dbReference type="InterPro" id="IPR036388">
    <property type="entry name" value="WH-like_DNA-bd_sf"/>
</dbReference>
<reference evidence="7" key="1">
    <citation type="journal article" date="2019" name="Int. J. Syst. Evol. Microbiol.">
        <title>The Global Catalogue of Microorganisms (GCM) 10K type strain sequencing project: providing services to taxonomists for standard genome sequencing and annotation.</title>
        <authorList>
            <consortium name="The Broad Institute Genomics Platform"/>
            <consortium name="The Broad Institute Genome Sequencing Center for Infectious Disease"/>
            <person name="Wu L."/>
            <person name="Ma J."/>
        </authorList>
    </citation>
    <scope>NUCLEOTIDE SEQUENCE [LARGE SCALE GENOMIC DNA]</scope>
    <source>
        <strain evidence="7">JCM 16949</strain>
    </source>
</reference>